<protein>
    <submittedName>
        <fullName evidence="10">Dihydroxy-acid dehydratase</fullName>
    </submittedName>
</protein>
<feature type="domain" description="Dihydroxy-acid/6-phosphogluconate dehydratase N-terminal" evidence="8">
    <location>
        <begin position="42"/>
        <end position="350"/>
    </location>
</feature>
<keyword evidence="2" id="KW-0001">2Fe-2S</keyword>
<evidence type="ECO:0000313" key="10">
    <source>
        <dbReference type="EMBL" id="QEW02381.1"/>
    </source>
</evidence>
<evidence type="ECO:0000256" key="1">
    <source>
        <dbReference type="ARBA" id="ARBA00006486"/>
    </source>
</evidence>
<dbReference type="FunFam" id="3.50.30.80:FF:000001">
    <property type="entry name" value="Dihydroxy-acid dehydratase"/>
    <property type="match status" value="1"/>
</dbReference>
<dbReference type="RefSeq" id="WP_150923965.1">
    <property type="nucleotide sequence ID" value="NZ_CP044232.1"/>
</dbReference>
<dbReference type="InterPro" id="IPR042096">
    <property type="entry name" value="Dihydro-acid_dehy_C"/>
</dbReference>
<gene>
    <name evidence="10" type="ORF">F6J85_04210</name>
</gene>
<dbReference type="PROSITE" id="PS00886">
    <property type="entry name" value="ILVD_EDD_1"/>
    <property type="match status" value="1"/>
</dbReference>
<comment type="similarity">
    <text evidence="1">Belongs to the IlvD/Edd family.</text>
</comment>
<evidence type="ECO:0000259" key="9">
    <source>
        <dbReference type="Pfam" id="PF24877"/>
    </source>
</evidence>
<accession>A0A5J6L1X8</accession>
<evidence type="ECO:0000256" key="3">
    <source>
        <dbReference type="ARBA" id="ARBA00022723"/>
    </source>
</evidence>
<dbReference type="SUPFAM" id="SSF143975">
    <property type="entry name" value="IlvD/EDD N-terminal domain-like"/>
    <property type="match status" value="1"/>
</dbReference>
<organism evidence="10 11">
    <name type="scientific">Microbacterium lushaniae</name>
    <dbReference type="NCBI Taxonomy" id="2614639"/>
    <lineage>
        <taxon>Bacteria</taxon>
        <taxon>Bacillati</taxon>
        <taxon>Actinomycetota</taxon>
        <taxon>Actinomycetes</taxon>
        <taxon>Micrococcales</taxon>
        <taxon>Microbacteriaceae</taxon>
        <taxon>Microbacterium</taxon>
    </lineage>
</organism>
<dbReference type="InterPro" id="IPR020558">
    <property type="entry name" value="DiOHA_6PGluconate_deHydtase_CS"/>
</dbReference>
<sequence length="572" mass="59704">MSQEHIHRLDGRIFGDPGADGMVHRAFLRAEGYTAEEVRRHPVIGICTSWSELNPCNSGFRDLAAAVKRGVEAAGGLALEFPTISISEPFSRPSSMYLRNLLAMDVEETILASPIDGVVLLGGCDKTVPGVLMGAISAGTPAVLVTAGPRPVACWQGEPTTVDAQWDVIDQRRVGALSDADWAAFEGVIHSGPGTCNVMGTATTMAAIGELLGFALPGSALAPAAAPERDRIAEDSGRLIVDVVSRGVPPRSRVTLESLENAVRVTCALGGSTNALIHLEAIAGRAGLRIGHERLREWSRSTPFITDVKPNGRALLSDLETAGGIPAVAARIRHLLHEHVATADGRTWGEVFDAMAPVALGGPIADAAEPLTPDGGISVLRGSLAPGGAVMKLAGAASAARRHRGRAVVFDGVADMWSKIDREDLDVDADSVLVLRGVGVKGGPGIPEVGHVPIPAKLLRAGVTDMLRVTDARMSGTSSGSVVLHVSPEAAVGGPLALVRDGDEIELDTHAGRLDLLVPAEELAARAPMTGGVAPPRRGWGSLYARHALQPDEGCDFDFLVDEDLRGREASA</sequence>
<evidence type="ECO:0000256" key="5">
    <source>
        <dbReference type="ARBA" id="ARBA00023014"/>
    </source>
</evidence>
<dbReference type="PANTHER" id="PTHR43183">
    <property type="entry name" value="HYPOTHETICAL DIHYDROXYACID DEHYDRATASE (EUROFUNG)-RELATED"/>
    <property type="match status" value="1"/>
</dbReference>
<dbReference type="InterPro" id="IPR037237">
    <property type="entry name" value="IlvD/EDD_N"/>
</dbReference>
<dbReference type="KEGG" id="mlz:F6J85_04210"/>
<keyword evidence="11" id="KW-1185">Reference proteome</keyword>
<evidence type="ECO:0000256" key="2">
    <source>
        <dbReference type="ARBA" id="ARBA00022714"/>
    </source>
</evidence>
<evidence type="ECO:0000256" key="6">
    <source>
        <dbReference type="ARBA" id="ARBA00023239"/>
    </source>
</evidence>
<keyword evidence="6" id="KW-0456">Lyase</keyword>
<evidence type="ECO:0000256" key="7">
    <source>
        <dbReference type="ARBA" id="ARBA00023304"/>
    </source>
</evidence>
<dbReference type="InterPro" id="IPR056740">
    <property type="entry name" value="ILV_EDD_C"/>
</dbReference>
<proteinExistence type="inferred from homology"/>
<dbReference type="Pfam" id="PF00920">
    <property type="entry name" value="ILVD_EDD_N"/>
    <property type="match status" value="1"/>
</dbReference>
<dbReference type="PANTHER" id="PTHR43183:SF1">
    <property type="entry name" value="HYPOTHETICAL DIHYDROXY-ACID DEHYDRATASE (EUROFUNG)-RELATED"/>
    <property type="match status" value="1"/>
</dbReference>
<keyword evidence="4" id="KW-0408">Iron</keyword>
<evidence type="ECO:0000256" key="4">
    <source>
        <dbReference type="ARBA" id="ARBA00023004"/>
    </source>
</evidence>
<dbReference type="GO" id="GO:0016836">
    <property type="term" value="F:hydro-lyase activity"/>
    <property type="evidence" value="ECO:0007669"/>
    <property type="project" value="UniProtKB-ARBA"/>
</dbReference>
<keyword evidence="3" id="KW-0479">Metal-binding</keyword>
<evidence type="ECO:0000259" key="8">
    <source>
        <dbReference type="Pfam" id="PF00920"/>
    </source>
</evidence>
<reference evidence="11" key="1">
    <citation type="submission" date="2019-09" db="EMBL/GenBank/DDBJ databases">
        <title>Mumia zhuanghuii sp. nov. isolated from the intestinal contents of plateau pika (Ochotona curzoniae) in the Qinghai-Tibet plateau of China.</title>
        <authorList>
            <person name="Tian Z."/>
        </authorList>
    </citation>
    <scope>NUCLEOTIDE SEQUENCE [LARGE SCALE GENOMIC DNA]</scope>
    <source>
        <strain evidence="11">L-031</strain>
    </source>
</reference>
<dbReference type="SUPFAM" id="SSF52016">
    <property type="entry name" value="LeuD/IlvD-like"/>
    <property type="match status" value="1"/>
</dbReference>
<dbReference type="GO" id="GO:0051537">
    <property type="term" value="F:2 iron, 2 sulfur cluster binding"/>
    <property type="evidence" value="ECO:0007669"/>
    <property type="project" value="UniProtKB-KW"/>
</dbReference>
<keyword evidence="7" id="KW-0100">Branched-chain amino acid biosynthesis</keyword>
<evidence type="ECO:0000313" key="11">
    <source>
        <dbReference type="Proteomes" id="UP000325516"/>
    </source>
</evidence>
<dbReference type="Proteomes" id="UP000325516">
    <property type="component" value="Chromosome"/>
</dbReference>
<dbReference type="EMBL" id="CP044232">
    <property type="protein sequence ID" value="QEW02381.1"/>
    <property type="molecule type" value="Genomic_DNA"/>
</dbReference>
<name>A0A5J6L1X8_9MICO</name>
<dbReference type="GO" id="GO:0046872">
    <property type="term" value="F:metal ion binding"/>
    <property type="evidence" value="ECO:0007669"/>
    <property type="project" value="UniProtKB-KW"/>
</dbReference>
<dbReference type="AlphaFoldDB" id="A0A5J6L1X8"/>
<keyword evidence="5" id="KW-0411">Iron-sulfur</keyword>
<dbReference type="GO" id="GO:0009082">
    <property type="term" value="P:branched-chain amino acid biosynthetic process"/>
    <property type="evidence" value="ECO:0007669"/>
    <property type="project" value="UniProtKB-KW"/>
</dbReference>
<dbReference type="InterPro" id="IPR052352">
    <property type="entry name" value="Sugar_Degrad_Dehydratases"/>
</dbReference>
<dbReference type="Gene3D" id="3.50.30.80">
    <property type="entry name" value="IlvD/EDD C-terminal domain-like"/>
    <property type="match status" value="1"/>
</dbReference>
<dbReference type="Pfam" id="PF24877">
    <property type="entry name" value="ILV_EDD_C"/>
    <property type="match status" value="1"/>
</dbReference>
<keyword evidence="7" id="KW-0028">Amino-acid biosynthesis</keyword>
<dbReference type="NCBIfam" id="NF004784">
    <property type="entry name" value="PRK06131.1"/>
    <property type="match status" value="1"/>
</dbReference>
<feature type="domain" description="Dihydroxy-acid/6-phosphogluconate dehydratase C-terminal" evidence="9">
    <location>
        <begin position="364"/>
        <end position="555"/>
    </location>
</feature>
<dbReference type="InterPro" id="IPR000581">
    <property type="entry name" value="ILV_EDD_N"/>
</dbReference>